<dbReference type="PANTHER" id="PTHR39178">
    <property type="entry name" value="HYPOTHETICAL RIBOSOME-ASSOCIATED PROTEIN"/>
    <property type="match status" value="1"/>
</dbReference>
<evidence type="ECO:0000313" key="7">
    <source>
        <dbReference type="EMBL" id="HIZ21801.1"/>
    </source>
</evidence>
<evidence type="ECO:0000313" key="8">
    <source>
        <dbReference type="Proteomes" id="UP000824041"/>
    </source>
</evidence>
<reference evidence="7" key="2">
    <citation type="submission" date="2021-04" db="EMBL/GenBank/DDBJ databases">
        <authorList>
            <person name="Gilroy R."/>
        </authorList>
    </citation>
    <scope>NUCLEOTIDE SEQUENCE</scope>
    <source>
        <strain evidence="7">14324</strain>
    </source>
</reference>
<comment type="caution">
    <text evidence="7">The sequence shown here is derived from an EMBL/GenBank/DDBJ whole genome shotgun (WGS) entry which is preliminary data.</text>
</comment>
<keyword evidence="1" id="KW-0690">Ribosome biogenesis</keyword>
<keyword evidence="4" id="KW-0788">Thiol protease</keyword>
<sequence length="106" mass="11971">MITVTVEKKNRAYISFTSKGHAGYARHGQDIVCAAVSALIINTVNSIERFTEDEIQLSEEDGFVSFRFIKPVTKQGELLMDSLLLGLTEIEKSYKNRFLTIKVKEV</sequence>
<evidence type="ECO:0000256" key="5">
    <source>
        <dbReference type="ARBA" id="ARBA00044503"/>
    </source>
</evidence>
<gene>
    <name evidence="7" type="ORF">IAA21_03260</name>
</gene>
<dbReference type="CDD" id="cd16332">
    <property type="entry name" value="Prp-like"/>
    <property type="match status" value="1"/>
</dbReference>
<evidence type="ECO:0000256" key="1">
    <source>
        <dbReference type="ARBA" id="ARBA00022517"/>
    </source>
</evidence>
<proteinExistence type="inferred from homology"/>
<evidence type="ECO:0000256" key="3">
    <source>
        <dbReference type="ARBA" id="ARBA00022801"/>
    </source>
</evidence>
<dbReference type="GO" id="GO:0008234">
    <property type="term" value="F:cysteine-type peptidase activity"/>
    <property type="evidence" value="ECO:0007669"/>
    <property type="project" value="UniProtKB-KW"/>
</dbReference>
<organism evidence="7 8">
    <name type="scientific">Candidatus Blautia faecigallinarum</name>
    <dbReference type="NCBI Taxonomy" id="2838488"/>
    <lineage>
        <taxon>Bacteria</taxon>
        <taxon>Bacillati</taxon>
        <taxon>Bacillota</taxon>
        <taxon>Clostridia</taxon>
        <taxon>Lachnospirales</taxon>
        <taxon>Lachnospiraceae</taxon>
        <taxon>Blautia</taxon>
    </lineage>
</organism>
<keyword evidence="2 7" id="KW-0645">Protease</keyword>
<dbReference type="Pfam" id="PF04327">
    <property type="entry name" value="Peptidase_Prp"/>
    <property type="match status" value="1"/>
</dbReference>
<keyword evidence="3" id="KW-0378">Hydrolase</keyword>
<dbReference type="InterPro" id="IPR036764">
    <property type="entry name" value="Peptidase_Prp_sf"/>
</dbReference>
<dbReference type="GO" id="GO:0006508">
    <property type="term" value="P:proteolysis"/>
    <property type="evidence" value="ECO:0007669"/>
    <property type="project" value="UniProtKB-KW"/>
</dbReference>
<evidence type="ECO:0000256" key="4">
    <source>
        <dbReference type="ARBA" id="ARBA00022807"/>
    </source>
</evidence>
<dbReference type="Gene3D" id="3.30.70.1490">
    <property type="entry name" value="Cysteine protease Prp"/>
    <property type="match status" value="1"/>
</dbReference>
<dbReference type="SUPFAM" id="SSF118010">
    <property type="entry name" value="TM1457-like"/>
    <property type="match status" value="1"/>
</dbReference>
<evidence type="ECO:0000256" key="6">
    <source>
        <dbReference type="ARBA" id="ARBA00044538"/>
    </source>
</evidence>
<reference evidence="7" key="1">
    <citation type="journal article" date="2021" name="PeerJ">
        <title>Extensive microbial diversity within the chicken gut microbiome revealed by metagenomics and culture.</title>
        <authorList>
            <person name="Gilroy R."/>
            <person name="Ravi A."/>
            <person name="Getino M."/>
            <person name="Pursley I."/>
            <person name="Horton D.L."/>
            <person name="Alikhan N.F."/>
            <person name="Baker D."/>
            <person name="Gharbi K."/>
            <person name="Hall N."/>
            <person name="Watson M."/>
            <person name="Adriaenssens E.M."/>
            <person name="Foster-Nyarko E."/>
            <person name="Jarju S."/>
            <person name="Secka A."/>
            <person name="Antonio M."/>
            <person name="Oren A."/>
            <person name="Chaudhuri R.R."/>
            <person name="La Ragione R."/>
            <person name="Hildebrand F."/>
            <person name="Pallen M.J."/>
        </authorList>
    </citation>
    <scope>NUCLEOTIDE SEQUENCE</scope>
    <source>
        <strain evidence="7">14324</strain>
    </source>
</reference>
<accession>A0A9D2DR32</accession>
<dbReference type="GO" id="GO:0042254">
    <property type="term" value="P:ribosome biogenesis"/>
    <property type="evidence" value="ECO:0007669"/>
    <property type="project" value="UniProtKB-KW"/>
</dbReference>
<name>A0A9D2DR32_9FIRM</name>
<dbReference type="InterPro" id="IPR007422">
    <property type="entry name" value="Peptidase_Prp"/>
</dbReference>
<dbReference type="EMBL" id="DXBU01000042">
    <property type="protein sequence ID" value="HIZ21801.1"/>
    <property type="molecule type" value="Genomic_DNA"/>
</dbReference>
<comment type="similarity">
    <text evidence="5">Belongs to the Prp family.</text>
</comment>
<protein>
    <recommendedName>
        <fullName evidence="6">Ribosomal processing cysteine protease Prp</fullName>
    </recommendedName>
</protein>
<dbReference type="AlphaFoldDB" id="A0A9D2DR32"/>
<evidence type="ECO:0000256" key="2">
    <source>
        <dbReference type="ARBA" id="ARBA00022670"/>
    </source>
</evidence>
<dbReference type="PANTHER" id="PTHR39178:SF1">
    <property type="entry name" value="RIBOSOMAL-PROCESSING CYSTEINE PROTEASE PRP"/>
    <property type="match status" value="1"/>
</dbReference>
<dbReference type="Proteomes" id="UP000824041">
    <property type="component" value="Unassembled WGS sequence"/>
</dbReference>